<proteinExistence type="inferred from homology"/>
<evidence type="ECO:0000313" key="3">
    <source>
        <dbReference type="Proteomes" id="UP000287296"/>
    </source>
</evidence>
<evidence type="ECO:0000313" key="2">
    <source>
        <dbReference type="EMBL" id="RST61569.1"/>
    </source>
</evidence>
<dbReference type="NCBIfam" id="NF003816">
    <property type="entry name" value="PRK05406.1-5"/>
    <property type="match status" value="1"/>
</dbReference>
<gene>
    <name evidence="1 2" type="primary">pxpA</name>
    <name evidence="2" type="ORF">D5F11_001450</name>
</gene>
<dbReference type="OrthoDB" id="9773478at2"/>
<dbReference type="NCBIfam" id="NF003814">
    <property type="entry name" value="PRK05406.1-3"/>
    <property type="match status" value="1"/>
</dbReference>
<dbReference type="PANTHER" id="PTHR30292">
    <property type="entry name" value="UNCHARACTERIZED PROTEIN YBGL-RELATED"/>
    <property type="match status" value="1"/>
</dbReference>
<dbReference type="RefSeq" id="WP_120118662.1">
    <property type="nucleotide sequence ID" value="NZ_QYTW02000001.1"/>
</dbReference>
<comment type="similarity">
    <text evidence="1">Belongs to the LamB/PxpA family.</text>
</comment>
<dbReference type="PANTHER" id="PTHR30292:SF0">
    <property type="entry name" value="5-OXOPROLINASE SUBUNIT A"/>
    <property type="match status" value="1"/>
</dbReference>
<dbReference type="InterPro" id="IPR011330">
    <property type="entry name" value="Glyco_hydro/deAcase_b/a-brl"/>
</dbReference>
<dbReference type="HAMAP" id="MF_00691">
    <property type="entry name" value="PxpA"/>
    <property type="match status" value="1"/>
</dbReference>
<dbReference type="EC" id="3.5.2.9" evidence="1"/>
<dbReference type="EMBL" id="QYTW02000001">
    <property type="protein sequence ID" value="RST61569.1"/>
    <property type="molecule type" value="Genomic_DNA"/>
</dbReference>
<comment type="function">
    <text evidence="1">Catalyzes the cleavage of 5-oxoproline to form L-glutamate coupled to the hydrolysis of ATP to ADP and inorganic phosphate.</text>
</comment>
<sequence length="255" mass="28243">MYKVDLNCDMGESFALYELGNDEEMMKYITSANIACGFHAGDPQVMRRTVELAKEHGVGIGAHPGFPDLLGFGRRYMTCTAQEVKDYITYQTGALREFARAAQVDIQHCKPHGALFMKAMEDRQLARAVLEAIYEVNPETIVFALNHSEVWEEAQKMGIPVALETYSDREHTESGSIVLTRRGPSIQDYDEMAQRVVRMVKEGKVITHDGKEALVKAQTVCIHGDTPGAPELAKTIVSALKANDVEIVPVRGVIS</sequence>
<evidence type="ECO:0000256" key="1">
    <source>
        <dbReference type="HAMAP-Rule" id="MF_00691"/>
    </source>
</evidence>
<dbReference type="Pfam" id="PF03746">
    <property type="entry name" value="LamB_YcsF"/>
    <property type="match status" value="1"/>
</dbReference>
<accession>A0A429XDV8</accession>
<comment type="caution">
    <text evidence="2">The sequence shown here is derived from an EMBL/GenBank/DDBJ whole genome shotgun (WGS) entry which is preliminary data.</text>
</comment>
<keyword evidence="1 2" id="KW-0378">Hydrolase</keyword>
<dbReference type="GO" id="GO:0005524">
    <property type="term" value="F:ATP binding"/>
    <property type="evidence" value="ECO:0007669"/>
    <property type="project" value="UniProtKB-UniRule"/>
</dbReference>
<dbReference type="Gene3D" id="3.20.20.370">
    <property type="entry name" value="Glycoside hydrolase/deacetylase"/>
    <property type="match status" value="1"/>
</dbReference>
<dbReference type="GO" id="GO:0005975">
    <property type="term" value="P:carbohydrate metabolic process"/>
    <property type="evidence" value="ECO:0007669"/>
    <property type="project" value="InterPro"/>
</dbReference>
<dbReference type="InterPro" id="IPR005501">
    <property type="entry name" value="LamB/YcsF/PxpA-like"/>
</dbReference>
<reference evidence="2 3" key="1">
    <citation type="submission" date="2018-12" db="EMBL/GenBank/DDBJ databases">
        <authorList>
            <person name="Sun L."/>
            <person name="Chen Z."/>
        </authorList>
    </citation>
    <scope>NUCLEOTIDE SEQUENCE [LARGE SCALE GENOMIC DNA]</scope>
    <source>
        <strain evidence="2 3">LMG 29736</strain>
    </source>
</reference>
<dbReference type="GO" id="GO:0017168">
    <property type="term" value="F:5-oxoprolinase (ATP-hydrolyzing) activity"/>
    <property type="evidence" value="ECO:0007669"/>
    <property type="project" value="UniProtKB-UniRule"/>
</dbReference>
<comment type="catalytic activity">
    <reaction evidence="1">
        <text>5-oxo-L-proline + ATP + 2 H2O = L-glutamate + ADP + phosphate + H(+)</text>
        <dbReference type="Rhea" id="RHEA:10348"/>
        <dbReference type="ChEBI" id="CHEBI:15377"/>
        <dbReference type="ChEBI" id="CHEBI:15378"/>
        <dbReference type="ChEBI" id="CHEBI:29985"/>
        <dbReference type="ChEBI" id="CHEBI:30616"/>
        <dbReference type="ChEBI" id="CHEBI:43474"/>
        <dbReference type="ChEBI" id="CHEBI:58402"/>
        <dbReference type="ChEBI" id="CHEBI:456216"/>
        <dbReference type="EC" id="3.5.2.9"/>
    </reaction>
</comment>
<keyword evidence="1" id="KW-0547">Nucleotide-binding</keyword>
<dbReference type="Proteomes" id="UP000287296">
    <property type="component" value="Unassembled WGS sequence"/>
</dbReference>
<dbReference type="SUPFAM" id="SSF88713">
    <property type="entry name" value="Glycoside hydrolase/deacetylase"/>
    <property type="match status" value="1"/>
</dbReference>
<name>A0A429XDV8_SIMTE</name>
<comment type="subunit">
    <text evidence="1">Forms a complex composed of PxpA, PxpB and PxpC.</text>
</comment>
<dbReference type="CDD" id="cd10787">
    <property type="entry name" value="LamB_YcsF_like"/>
    <property type="match status" value="1"/>
</dbReference>
<organism evidence="2 3">
    <name type="scientific">Siminovitchia terrae</name>
    <name type="common">Bacillus terrae</name>
    <dbReference type="NCBI Taxonomy" id="1914933"/>
    <lineage>
        <taxon>Bacteria</taxon>
        <taxon>Bacillati</taxon>
        <taxon>Bacillota</taxon>
        <taxon>Bacilli</taxon>
        <taxon>Bacillales</taxon>
        <taxon>Bacillaceae</taxon>
        <taxon>Siminovitchia</taxon>
    </lineage>
</organism>
<keyword evidence="1" id="KW-0067">ATP-binding</keyword>
<dbReference type="AlphaFoldDB" id="A0A429XDV8"/>
<protein>
    <recommendedName>
        <fullName evidence="1">5-oxoprolinase subunit A</fullName>
        <shortName evidence="1">5-OPase subunit A</shortName>
        <ecNumber evidence="1">3.5.2.9</ecNumber>
    </recommendedName>
    <alternativeName>
        <fullName evidence="1">5-oxoprolinase (ATP-hydrolyzing) subunit A</fullName>
    </alternativeName>
</protein>